<evidence type="ECO:0000313" key="2">
    <source>
        <dbReference type="Proteomes" id="UP000049455"/>
    </source>
</evidence>
<dbReference type="AlphaFoldDB" id="A0A0M7BF47"/>
<keyword evidence="2" id="KW-1185">Reference proteome</keyword>
<name>A0A0M7BF47_9RHOB</name>
<accession>A0A0M7BF47</accession>
<dbReference type="Proteomes" id="UP000049455">
    <property type="component" value="Unassembled WGS sequence"/>
</dbReference>
<proteinExistence type="predicted"/>
<reference evidence="1 2" key="1">
    <citation type="submission" date="2015-09" db="EMBL/GenBank/DDBJ databases">
        <authorList>
            <person name="Jackson K.R."/>
            <person name="Lunt B.L."/>
            <person name="Fisher J.N.B."/>
            <person name="Gardner A.V."/>
            <person name="Bailey M.E."/>
            <person name="Deus L.M."/>
            <person name="Earl A.S."/>
            <person name="Gibby P.D."/>
            <person name="Hartmann K.A."/>
            <person name="Liu J.E."/>
            <person name="Manci A.M."/>
            <person name="Nielsen D.A."/>
            <person name="Solomon M.B."/>
            <person name="Breakwell D.P."/>
            <person name="Burnett S.H."/>
            <person name="Grose J.H."/>
        </authorList>
    </citation>
    <scope>NUCLEOTIDE SEQUENCE [LARGE SCALE GENOMIC DNA]</scope>
    <source>
        <strain evidence="1 2">CECT 7799</strain>
    </source>
</reference>
<protein>
    <submittedName>
        <fullName evidence="1">Uncharacterized protein</fullName>
    </submittedName>
</protein>
<gene>
    <name evidence="1" type="ORF">JSE7799_02674</name>
</gene>
<evidence type="ECO:0000313" key="1">
    <source>
        <dbReference type="EMBL" id="CUH39946.1"/>
    </source>
</evidence>
<organism evidence="1 2">
    <name type="scientific">Jannaschia seosinensis</name>
    <dbReference type="NCBI Taxonomy" id="313367"/>
    <lineage>
        <taxon>Bacteria</taxon>
        <taxon>Pseudomonadati</taxon>
        <taxon>Pseudomonadota</taxon>
        <taxon>Alphaproteobacteria</taxon>
        <taxon>Rhodobacterales</taxon>
        <taxon>Roseobacteraceae</taxon>
        <taxon>Jannaschia</taxon>
    </lineage>
</organism>
<sequence length="265" mass="29983">MILRPCKSPRPLTAAASVAAYELRDAIRDMTLKDLERFICPSSGSSIGVLVQVQFDEDNAYKGVKFEISAKPEKIHADSFHCYVSIMQGYWRTEHQLVEAAEDFWLNREANLRTDLFGRELVAMTTEELAAVSPYHSKLHSGFHAKDLNDALLAALSNRERAAREDDSNHKKITAREELKPTQKFLADEAKDAIAWWESLTESDRTHLPAYDYRAIGYEARAIFTYRDFMEQKQERLKQKGADLAFMNSTLPQKTGCSSGAKVAA</sequence>
<dbReference type="OrthoDB" id="9801997at2"/>
<dbReference type="EMBL" id="CYPR01000177">
    <property type="protein sequence ID" value="CUH39946.1"/>
    <property type="molecule type" value="Genomic_DNA"/>
</dbReference>